<reference evidence="3" key="1">
    <citation type="journal article" date="2012" name="Nat. Biotechnol.">
        <title>Reference genome sequence of the model plant Setaria.</title>
        <authorList>
            <person name="Bennetzen J.L."/>
            <person name="Schmutz J."/>
            <person name="Wang H."/>
            <person name="Percifield R."/>
            <person name="Hawkins J."/>
            <person name="Pontaroli A.C."/>
            <person name="Estep M."/>
            <person name="Feng L."/>
            <person name="Vaughn J.N."/>
            <person name="Grimwood J."/>
            <person name="Jenkins J."/>
            <person name="Barry K."/>
            <person name="Lindquist E."/>
            <person name="Hellsten U."/>
            <person name="Deshpande S."/>
            <person name="Wang X."/>
            <person name="Wu X."/>
            <person name="Mitros T."/>
            <person name="Triplett J."/>
            <person name="Yang X."/>
            <person name="Ye C.Y."/>
            <person name="Mauro-Herrera M."/>
            <person name="Wang L."/>
            <person name="Li P."/>
            <person name="Sharma M."/>
            <person name="Sharma R."/>
            <person name="Ronald P.C."/>
            <person name="Panaud O."/>
            <person name="Kellogg E.A."/>
            <person name="Brutnell T.P."/>
            <person name="Doust A.N."/>
            <person name="Tuskan G.A."/>
            <person name="Rokhsar D."/>
            <person name="Devos K.M."/>
        </authorList>
    </citation>
    <scope>NUCLEOTIDE SEQUENCE [LARGE SCALE GENOMIC DNA]</scope>
    <source>
        <strain evidence="3">Yugu1</strain>
    </source>
</reference>
<accession>A0A368S9T1</accession>
<dbReference type="EMBL" id="CM003535">
    <property type="protein sequence ID" value="RCV39103.1"/>
    <property type="molecule type" value="Genomic_DNA"/>
</dbReference>
<evidence type="ECO:0000256" key="1">
    <source>
        <dbReference type="SAM" id="MobiDB-lite"/>
    </source>
</evidence>
<evidence type="ECO:0008006" key="4">
    <source>
        <dbReference type="Google" id="ProtNLM"/>
    </source>
</evidence>
<reference evidence="3" key="2">
    <citation type="submission" date="2015-07" db="EMBL/GenBank/DDBJ databases">
        <authorList>
            <person name="Noorani M."/>
        </authorList>
    </citation>
    <scope>NUCLEOTIDE SEQUENCE</scope>
    <source>
        <strain evidence="3">Yugu1</strain>
    </source>
</reference>
<gene>
    <name evidence="3" type="ORF">SETIT_8G196700v2</name>
</gene>
<feature type="signal peptide" evidence="2">
    <location>
        <begin position="1"/>
        <end position="26"/>
    </location>
</feature>
<evidence type="ECO:0000313" key="3">
    <source>
        <dbReference type="EMBL" id="RCV39103.1"/>
    </source>
</evidence>
<dbReference type="AlphaFoldDB" id="A0A368S9T1"/>
<organism evidence="3">
    <name type="scientific">Setaria italica</name>
    <name type="common">Foxtail millet</name>
    <name type="synonym">Panicum italicum</name>
    <dbReference type="NCBI Taxonomy" id="4555"/>
    <lineage>
        <taxon>Eukaryota</taxon>
        <taxon>Viridiplantae</taxon>
        <taxon>Streptophyta</taxon>
        <taxon>Embryophyta</taxon>
        <taxon>Tracheophyta</taxon>
        <taxon>Spermatophyta</taxon>
        <taxon>Magnoliopsida</taxon>
        <taxon>Liliopsida</taxon>
        <taxon>Poales</taxon>
        <taxon>Poaceae</taxon>
        <taxon>PACMAD clade</taxon>
        <taxon>Panicoideae</taxon>
        <taxon>Panicodae</taxon>
        <taxon>Paniceae</taxon>
        <taxon>Cenchrinae</taxon>
        <taxon>Setaria</taxon>
    </lineage>
</organism>
<keyword evidence="2" id="KW-0732">Signal</keyword>
<protein>
    <recommendedName>
        <fullName evidence="4">Knottin scorpion toxin-like domain-containing protein</fullName>
    </recommendedName>
</protein>
<name>A0A368S9T1_SETIT</name>
<sequence length="100" mass="10398">MACKMIVAAAASVLVLSFLLPSGCDAGSQIGGPGCTFYPSRVSSCELCKPRCQEEGNVSGFCDGDKRCICIHCSSSHDKSQQSSSPSPLMPAPEARGAWP</sequence>
<feature type="chain" id="PRO_5016803272" description="Knottin scorpion toxin-like domain-containing protein" evidence="2">
    <location>
        <begin position="27"/>
        <end position="100"/>
    </location>
</feature>
<feature type="region of interest" description="Disordered" evidence="1">
    <location>
        <begin position="76"/>
        <end position="100"/>
    </location>
</feature>
<dbReference type="OrthoDB" id="10453745at2759"/>
<evidence type="ECO:0000256" key="2">
    <source>
        <dbReference type="SAM" id="SignalP"/>
    </source>
</evidence>
<proteinExistence type="predicted"/>